<dbReference type="SMART" id="SM00852">
    <property type="entry name" value="MoCF_biosynth"/>
    <property type="match status" value="1"/>
</dbReference>
<reference evidence="2" key="2">
    <citation type="submission" date="2021-08" db="EMBL/GenBank/DDBJ databases">
        <authorList>
            <person name="Tani A."/>
            <person name="Ola A."/>
            <person name="Ogura Y."/>
            <person name="Katsura K."/>
            <person name="Hayashi T."/>
        </authorList>
    </citation>
    <scope>NUCLEOTIDE SEQUENCE</scope>
    <source>
        <strain evidence="2">DSM 23632</strain>
    </source>
</reference>
<comment type="caution">
    <text evidence="2">The sequence shown here is derived from an EMBL/GenBank/DDBJ whole genome shotgun (WGS) entry which is preliminary data.</text>
</comment>
<dbReference type="CDD" id="cd03522">
    <property type="entry name" value="MoeA_like"/>
    <property type="match status" value="1"/>
</dbReference>
<dbReference type="SUPFAM" id="SSF53218">
    <property type="entry name" value="Molybdenum cofactor biosynthesis proteins"/>
    <property type="match status" value="1"/>
</dbReference>
<dbReference type="RefSeq" id="WP_238182141.1">
    <property type="nucleotide sequence ID" value="NZ_BPRB01000085.1"/>
</dbReference>
<dbReference type="InterPro" id="IPR036425">
    <property type="entry name" value="MoaB/Mog-like_dom_sf"/>
</dbReference>
<dbReference type="Gene3D" id="3.40.980.10">
    <property type="entry name" value="MoaB/Mog-like domain"/>
    <property type="match status" value="1"/>
</dbReference>
<evidence type="ECO:0000313" key="3">
    <source>
        <dbReference type="Proteomes" id="UP001055057"/>
    </source>
</evidence>
<proteinExistence type="predicted"/>
<dbReference type="InterPro" id="IPR001453">
    <property type="entry name" value="MoaB/Mog_dom"/>
</dbReference>
<dbReference type="EMBL" id="BPRB01000085">
    <property type="protein sequence ID" value="GJE59565.1"/>
    <property type="molecule type" value="Genomic_DNA"/>
</dbReference>
<gene>
    <name evidence="2" type="ORF">MPOCJGCO_1661</name>
</gene>
<name>A0ABQ4U0C0_9HYPH</name>
<reference evidence="2" key="1">
    <citation type="journal article" date="2021" name="Front. Microbiol.">
        <title>Comprehensive Comparative Genomics and Phenotyping of Methylobacterium Species.</title>
        <authorList>
            <person name="Alessa O."/>
            <person name="Ogura Y."/>
            <person name="Fujitani Y."/>
            <person name="Takami H."/>
            <person name="Hayashi T."/>
            <person name="Sahin N."/>
            <person name="Tani A."/>
        </authorList>
    </citation>
    <scope>NUCLEOTIDE SEQUENCE</scope>
    <source>
        <strain evidence="2">DSM 23632</strain>
    </source>
</reference>
<evidence type="ECO:0000313" key="2">
    <source>
        <dbReference type="EMBL" id="GJE59565.1"/>
    </source>
</evidence>
<feature type="domain" description="MoaB/Mog" evidence="1">
    <location>
        <begin position="169"/>
        <end position="303"/>
    </location>
</feature>
<organism evidence="2 3">
    <name type="scientific">Methylobacterium trifolii</name>
    <dbReference type="NCBI Taxonomy" id="1003092"/>
    <lineage>
        <taxon>Bacteria</taxon>
        <taxon>Pseudomonadati</taxon>
        <taxon>Pseudomonadota</taxon>
        <taxon>Alphaproteobacteria</taxon>
        <taxon>Hyphomicrobiales</taxon>
        <taxon>Methylobacteriaceae</taxon>
        <taxon>Methylobacterium</taxon>
    </lineage>
</organism>
<sequence length="341" mass="35109">MRFGPVPVGEAAGLITAHTITAGGTTLRKGRIIPPETVARLEAEGVRDLVTVSLEPGDVGEDEAAERLARRLMGAGLRAEPPFTGRCNLFAEHAGVLLVGRAAIDAVNDVDEAITAATLPAFRPVVAGEMVATVKIIPYAVAGATLARACAAAPEAALGVAPYRRLRVGVVSTRLPSLKERTIDGTLRILAERLAPAGARIVAERRVAHDAQAVAGALAAVIDEGRADLAIVFGASAIADRRDVIPAGIEAADGSVRHLGMPVDPGNLLLLGDRGGVPVIGAPGCARSPKENGFDWMLHRLLADLTVKRADIVALGVGGLLMEIVSRPQPRAGGASVGLDD</sequence>
<protein>
    <recommendedName>
        <fullName evidence="1">MoaB/Mog domain-containing protein</fullName>
    </recommendedName>
</protein>
<evidence type="ECO:0000259" key="1">
    <source>
        <dbReference type="SMART" id="SM00852"/>
    </source>
</evidence>
<accession>A0ABQ4U0C0</accession>
<dbReference type="Proteomes" id="UP001055057">
    <property type="component" value="Unassembled WGS sequence"/>
</dbReference>
<keyword evidence="3" id="KW-1185">Reference proteome</keyword>